<dbReference type="EMBL" id="LWDX02031445">
    <property type="protein sequence ID" value="OEL27892.1"/>
    <property type="molecule type" value="Genomic_DNA"/>
</dbReference>
<evidence type="ECO:0000313" key="3">
    <source>
        <dbReference type="Proteomes" id="UP000095767"/>
    </source>
</evidence>
<accession>A0A1E5VS28</accession>
<dbReference type="InterPro" id="IPR040256">
    <property type="entry name" value="At4g02000-like"/>
</dbReference>
<dbReference type="Pfam" id="PF14111">
    <property type="entry name" value="DUF4283"/>
    <property type="match status" value="1"/>
</dbReference>
<dbReference type="PANTHER" id="PTHR31286:SF180">
    <property type="entry name" value="OS10G0362600 PROTEIN"/>
    <property type="match status" value="1"/>
</dbReference>
<proteinExistence type="predicted"/>
<protein>
    <recommendedName>
        <fullName evidence="1">DUF4283 domain-containing protein</fullName>
    </recommendedName>
</protein>
<reference evidence="2 3" key="1">
    <citation type="submission" date="2016-09" db="EMBL/GenBank/DDBJ databases">
        <title>The draft genome of Dichanthelium oligosanthes: A C3 panicoid grass species.</title>
        <authorList>
            <person name="Studer A.J."/>
            <person name="Schnable J.C."/>
            <person name="Brutnell T.P."/>
        </authorList>
    </citation>
    <scope>NUCLEOTIDE SEQUENCE [LARGE SCALE GENOMIC DNA]</scope>
    <source>
        <strain evidence="3">cv. Kellogg 1175</strain>
        <tissue evidence="2">Leaf</tissue>
    </source>
</reference>
<dbReference type="AlphaFoldDB" id="A0A1E5VS28"/>
<gene>
    <name evidence="2" type="ORF">BAE44_0011090</name>
</gene>
<dbReference type="STRING" id="888268.A0A1E5VS28"/>
<dbReference type="InterPro" id="IPR025558">
    <property type="entry name" value="DUF4283"/>
</dbReference>
<dbReference type="PANTHER" id="PTHR31286">
    <property type="entry name" value="GLYCINE-RICH CELL WALL STRUCTURAL PROTEIN 1.8-LIKE"/>
    <property type="match status" value="1"/>
</dbReference>
<sequence>MVAGLEGMLRNLKLYATERKGIKVGATRVSSTPEGEWQAVGKVLSEKMVYTESILQTVGKIWCPSKGIVCKELGDNLFLLHFNEPKGAKRALVEGPWMAGHSLVVLVPYDGNRALRELEFHHIPIWICVSNIPMGMMNKQVAEIIGDDIGKFMDVDVEENGTAVGCYLRVKVRIDIHESILRGVTLLLGEGNKEKERVCPLEYEFLPKFCYSYGIIGHIDKNCTIKEQT</sequence>
<dbReference type="Proteomes" id="UP000095767">
    <property type="component" value="Unassembled WGS sequence"/>
</dbReference>
<comment type="caution">
    <text evidence="2">The sequence shown here is derived from an EMBL/GenBank/DDBJ whole genome shotgun (WGS) entry which is preliminary data.</text>
</comment>
<name>A0A1E5VS28_9POAL</name>
<organism evidence="2 3">
    <name type="scientific">Dichanthelium oligosanthes</name>
    <dbReference type="NCBI Taxonomy" id="888268"/>
    <lineage>
        <taxon>Eukaryota</taxon>
        <taxon>Viridiplantae</taxon>
        <taxon>Streptophyta</taxon>
        <taxon>Embryophyta</taxon>
        <taxon>Tracheophyta</taxon>
        <taxon>Spermatophyta</taxon>
        <taxon>Magnoliopsida</taxon>
        <taxon>Liliopsida</taxon>
        <taxon>Poales</taxon>
        <taxon>Poaceae</taxon>
        <taxon>PACMAD clade</taxon>
        <taxon>Panicoideae</taxon>
        <taxon>Panicodae</taxon>
        <taxon>Paniceae</taxon>
        <taxon>Dichantheliinae</taxon>
        <taxon>Dichanthelium</taxon>
    </lineage>
</organism>
<evidence type="ECO:0000259" key="1">
    <source>
        <dbReference type="Pfam" id="PF14111"/>
    </source>
</evidence>
<keyword evidence="3" id="KW-1185">Reference proteome</keyword>
<evidence type="ECO:0000313" key="2">
    <source>
        <dbReference type="EMBL" id="OEL27892.1"/>
    </source>
</evidence>
<dbReference type="OrthoDB" id="685486at2759"/>
<feature type="domain" description="DUF4283" evidence="1">
    <location>
        <begin position="40"/>
        <end position="109"/>
    </location>
</feature>